<evidence type="ECO:0000313" key="2">
    <source>
        <dbReference type="Proteomes" id="UP001363151"/>
    </source>
</evidence>
<organism evidence="1 2">
    <name type="scientific">Aureococcus anophagefferens</name>
    <name type="common">Harmful bloom alga</name>
    <dbReference type="NCBI Taxonomy" id="44056"/>
    <lineage>
        <taxon>Eukaryota</taxon>
        <taxon>Sar</taxon>
        <taxon>Stramenopiles</taxon>
        <taxon>Ochrophyta</taxon>
        <taxon>Pelagophyceae</taxon>
        <taxon>Pelagomonadales</taxon>
        <taxon>Pelagomonadaceae</taxon>
        <taxon>Aureococcus</taxon>
    </lineage>
</organism>
<accession>A0ABR1GDT2</accession>
<protein>
    <submittedName>
        <fullName evidence="1">Uncharacterized protein</fullName>
    </submittedName>
</protein>
<evidence type="ECO:0000313" key="1">
    <source>
        <dbReference type="EMBL" id="KAK7254065.1"/>
    </source>
</evidence>
<reference evidence="1 2" key="1">
    <citation type="submission" date="2024-03" db="EMBL/GenBank/DDBJ databases">
        <title>Aureococcus anophagefferens CCMP1851 and Kratosvirus quantuckense: Draft genome of a second virus-susceptible host strain in the model system.</title>
        <authorList>
            <person name="Chase E."/>
            <person name="Truchon A.R."/>
            <person name="Schepens W."/>
            <person name="Wilhelm S.W."/>
        </authorList>
    </citation>
    <scope>NUCLEOTIDE SEQUENCE [LARGE SCALE GENOMIC DNA]</scope>
    <source>
        <strain evidence="1 2">CCMP1851</strain>
    </source>
</reference>
<keyword evidence="2" id="KW-1185">Reference proteome</keyword>
<dbReference type="Proteomes" id="UP001363151">
    <property type="component" value="Unassembled WGS sequence"/>
</dbReference>
<comment type="caution">
    <text evidence="1">The sequence shown here is derived from an EMBL/GenBank/DDBJ whole genome shotgun (WGS) entry which is preliminary data.</text>
</comment>
<dbReference type="EMBL" id="JBBJCI010000032">
    <property type="protein sequence ID" value="KAK7254065.1"/>
    <property type="molecule type" value="Genomic_DNA"/>
</dbReference>
<gene>
    <name evidence="1" type="ORF">SO694_00008137</name>
</gene>
<proteinExistence type="predicted"/>
<name>A0ABR1GDT2_AURAN</name>
<sequence>MWLSRRGPDLEGALRRARLAPAGTRAPLGALEPRLRGGGVCIEARAEPGGVTINDPSNSLGFAWGRYALCARCIKPSAALWRLKDRPEIAGSETKLNHLLFRIATVRRELGYAPASPGKRKRRR</sequence>